<dbReference type="InterPro" id="IPR052021">
    <property type="entry name" value="Type-I_RS_S_subunit"/>
</dbReference>
<dbReference type="PANTHER" id="PTHR30408:SF12">
    <property type="entry name" value="TYPE I RESTRICTION ENZYME MJAVIII SPECIFICITY SUBUNIT"/>
    <property type="match status" value="1"/>
</dbReference>
<dbReference type="Proteomes" id="UP001519503">
    <property type="component" value="Unassembled WGS sequence"/>
</dbReference>
<evidence type="ECO:0000313" key="5">
    <source>
        <dbReference type="EMBL" id="MBS9337332.1"/>
    </source>
</evidence>
<comment type="caution">
    <text evidence="5">The sequence shown here is derived from an EMBL/GenBank/DDBJ whole genome shotgun (WGS) entry which is preliminary data.</text>
</comment>
<evidence type="ECO:0000313" key="6">
    <source>
        <dbReference type="Proteomes" id="UP001519503"/>
    </source>
</evidence>
<keyword evidence="5" id="KW-0255">Endonuclease</keyword>
<dbReference type="InterPro" id="IPR044946">
    <property type="entry name" value="Restrct_endonuc_typeI_TRD_sf"/>
</dbReference>
<dbReference type="EMBL" id="JAAMFL010000004">
    <property type="protein sequence ID" value="MBS9337332.1"/>
    <property type="molecule type" value="Genomic_DNA"/>
</dbReference>
<proteinExistence type="inferred from homology"/>
<keyword evidence="5" id="KW-0540">Nuclease</keyword>
<name>A0ABS5QZJ5_9LACO</name>
<feature type="domain" description="Type I restriction modification DNA specificity" evidence="4">
    <location>
        <begin position="12"/>
        <end position="180"/>
    </location>
</feature>
<dbReference type="Gene3D" id="1.10.287.1120">
    <property type="entry name" value="Bipartite methylase S protein"/>
    <property type="match status" value="1"/>
</dbReference>
<dbReference type="Pfam" id="PF01420">
    <property type="entry name" value="Methylase_S"/>
    <property type="match status" value="1"/>
</dbReference>
<accession>A0ABS5QZJ5</accession>
<evidence type="ECO:0000256" key="3">
    <source>
        <dbReference type="ARBA" id="ARBA00023125"/>
    </source>
</evidence>
<dbReference type="Gene3D" id="3.90.220.20">
    <property type="entry name" value="DNA methylase specificity domains"/>
    <property type="match status" value="1"/>
</dbReference>
<gene>
    <name evidence="5" type="ORF">G6R30_02500</name>
</gene>
<evidence type="ECO:0000256" key="2">
    <source>
        <dbReference type="ARBA" id="ARBA00022747"/>
    </source>
</evidence>
<sequence>MLFYKIASHVSPWEQRRLGEYAFFRRGSFPQPYGNPEWYGGKGAMPFIQVVDVNKDLSLVPETKQKISKVAQPKSVFVPKGTVVVTLQGSIGRVAVTPYDSYVDRTLLIFENYLRKTDDHFWAYVIQNKFNIESRKAPGGIIKTITKKALSDFQVKIPGYEEQKSIGELTSKVDKLITLHQ</sequence>
<dbReference type="GO" id="GO:0004519">
    <property type="term" value="F:endonuclease activity"/>
    <property type="evidence" value="ECO:0007669"/>
    <property type="project" value="UniProtKB-KW"/>
</dbReference>
<dbReference type="SUPFAM" id="SSF116734">
    <property type="entry name" value="DNA methylase specificity domain"/>
    <property type="match status" value="1"/>
</dbReference>
<keyword evidence="6" id="KW-1185">Reference proteome</keyword>
<keyword evidence="3" id="KW-0238">DNA-binding</keyword>
<comment type="similarity">
    <text evidence="1">Belongs to the type-I restriction system S methylase family.</text>
</comment>
<protein>
    <submittedName>
        <fullName evidence="5">Restriction endonuclease subunit S</fullName>
    </submittedName>
</protein>
<organism evidence="5 6">
    <name type="scientific">Fructobacillus parabroussonetiae</name>
    <dbReference type="NCBI Taxonomy" id="2713174"/>
    <lineage>
        <taxon>Bacteria</taxon>
        <taxon>Bacillati</taxon>
        <taxon>Bacillota</taxon>
        <taxon>Bacilli</taxon>
        <taxon>Lactobacillales</taxon>
        <taxon>Lactobacillaceae</taxon>
        <taxon>Fructobacillus</taxon>
    </lineage>
</organism>
<dbReference type="PANTHER" id="PTHR30408">
    <property type="entry name" value="TYPE-1 RESTRICTION ENZYME ECOKI SPECIFICITY PROTEIN"/>
    <property type="match status" value="1"/>
</dbReference>
<evidence type="ECO:0000256" key="1">
    <source>
        <dbReference type="ARBA" id="ARBA00010923"/>
    </source>
</evidence>
<reference evidence="5 6" key="1">
    <citation type="submission" date="2020-02" db="EMBL/GenBank/DDBJ databases">
        <title>Fructobacillus sp. isolated from paper mulberry of Taiwan.</title>
        <authorList>
            <person name="Lin S.-T."/>
        </authorList>
    </citation>
    <scope>NUCLEOTIDE SEQUENCE [LARGE SCALE GENOMIC DNA]</scope>
    <source>
        <strain evidence="5 6">S1-1</strain>
    </source>
</reference>
<evidence type="ECO:0000259" key="4">
    <source>
        <dbReference type="Pfam" id="PF01420"/>
    </source>
</evidence>
<keyword evidence="2" id="KW-0680">Restriction system</keyword>
<keyword evidence="5" id="KW-0378">Hydrolase</keyword>
<dbReference type="InterPro" id="IPR000055">
    <property type="entry name" value="Restrct_endonuc_typeI_TRD"/>
</dbReference>